<evidence type="ECO:0000313" key="6">
    <source>
        <dbReference type="Proteomes" id="UP001597545"/>
    </source>
</evidence>
<evidence type="ECO:0000313" key="5">
    <source>
        <dbReference type="EMBL" id="MFD2549046.1"/>
    </source>
</evidence>
<keyword evidence="4" id="KW-0732">Signal</keyword>
<dbReference type="SUPFAM" id="SSF48403">
    <property type="entry name" value="Ankyrin repeat"/>
    <property type="match status" value="1"/>
</dbReference>
<reference evidence="6" key="1">
    <citation type="journal article" date="2019" name="Int. J. Syst. Evol. Microbiol.">
        <title>The Global Catalogue of Microorganisms (GCM) 10K type strain sequencing project: providing services to taxonomists for standard genome sequencing and annotation.</title>
        <authorList>
            <consortium name="The Broad Institute Genomics Platform"/>
            <consortium name="The Broad Institute Genome Sequencing Center for Infectious Disease"/>
            <person name="Wu L."/>
            <person name="Ma J."/>
        </authorList>
    </citation>
    <scope>NUCLEOTIDE SEQUENCE [LARGE SCALE GENOMIC DNA]</scope>
    <source>
        <strain evidence="6">KCTC 42662</strain>
    </source>
</reference>
<sequence>MHHLLLLCSILFFPSCDAFSSADKNSDTVSSLLEAVQQGRLSIVEQALKNGANVHEINAQGQSLLLIATRNNNIRMANLLLLHGADVNQQDHIQDSPFLYAGAAGYVELVQLYLKSHARFDIYNRYGGSALIPACERGHVAVVKLLAHTKGYPIDHVNRLGWTALLEAIILGDGSAKYIDIVQILLDTGCNPDIADKYGVSPLQHAKNRGFDQIVQLLAN</sequence>
<feature type="repeat" description="ANK" evidence="3">
    <location>
        <begin position="160"/>
        <end position="197"/>
    </location>
</feature>
<evidence type="ECO:0000256" key="1">
    <source>
        <dbReference type="ARBA" id="ARBA00022737"/>
    </source>
</evidence>
<name>A0ABW5KK92_9SPHI</name>
<accession>A0ABW5KK92</accession>
<dbReference type="EMBL" id="JBHULR010000008">
    <property type="protein sequence ID" value="MFD2549046.1"/>
    <property type="molecule type" value="Genomic_DNA"/>
</dbReference>
<comment type="caution">
    <text evidence="5">The sequence shown here is derived from an EMBL/GenBank/DDBJ whole genome shotgun (WGS) entry which is preliminary data.</text>
</comment>
<dbReference type="PROSITE" id="PS50088">
    <property type="entry name" value="ANK_REPEAT"/>
    <property type="match status" value="2"/>
</dbReference>
<evidence type="ECO:0000256" key="4">
    <source>
        <dbReference type="SAM" id="SignalP"/>
    </source>
</evidence>
<keyword evidence="1" id="KW-0677">Repeat</keyword>
<dbReference type="PROSITE" id="PS50297">
    <property type="entry name" value="ANK_REP_REGION"/>
    <property type="match status" value="1"/>
</dbReference>
<protein>
    <submittedName>
        <fullName evidence="5">Ankyrin repeat domain-containing protein</fullName>
    </submittedName>
</protein>
<dbReference type="PANTHER" id="PTHR24171">
    <property type="entry name" value="ANKYRIN REPEAT DOMAIN-CONTAINING PROTEIN 39-RELATED"/>
    <property type="match status" value="1"/>
</dbReference>
<dbReference type="Pfam" id="PF12796">
    <property type="entry name" value="Ank_2"/>
    <property type="match status" value="2"/>
</dbReference>
<proteinExistence type="predicted"/>
<dbReference type="InterPro" id="IPR036770">
    <property type="entry name" value="Ankyrin_rpt-contain_sf"/>
</dbReference>
<keyword evidence="2 3" id="KW-0040">ANK repeat</keyword>
<evidence type="ECO:0000256" key="2">
    <source>
        <dbReference type="ARBA" id="ARBA00023043"/>
    </source>
</evidence>
<dbReference type="SMART" id="SM00248">
    <property type="entry name" value="ANK"/>
    <property type="match status" value="5"/>
</dbReference>
<keyword evidence="6" id="KW-1185">Reference proteome</keyword>
<dbReference type="Proteomes" id="UP001597545">
    <property type="component" value="Unassembled WGS sequence"/>
</dbReference>
<feature type="chain" id="PRO_5045419447" evidence="4">
    <location>
        <begin position="19"/>
        <end position="220"/>
    </location>
</feature>
<feature type="signal peptide" evidence="4">
    <location>
        <begin position="1"/>
        <end position="18"/>
    </location>
</feature>
<dbReference type="InterPro" id="IPR002110">
    <property type="entry name" value="Ankyrin_rpt"/>
</dbReference>
<organism evidence="5 6">
    <name type="scientific">Sphingobacterium suaedae</name>
    <dbReference type="NCBI Taxonomy" id="1686402"/>
    <lineage>
        <taxon>Bacteria</taxon>
        <taxon>Pseudomonadati</taxon>
        <taxon>Bacteroidota</taxon>
        <taxon>Sphingobacteriia</taxon>
        <taxon>Sphingobacteriales</taxon>
        <taxon>Sphingobacteriaceae</taxon>
        <taxon>Sphingobacterium</taxon>
    </lineage>
</organism>
<dbReference type="RefSeq" id="WP_380905364.1">
    <property type="nucleotide sequence ID" value="NZ_JBHUEG010000008.1"/>
</dbReference>
<gene>
    <name evidence="5" type="ORF">ACFSR5_15460</name>
</gene>
<feature type="repeat" description="ANK" evidence="3">
    <location>
        <begin position="60"/>
        <end position="92"/>
    </location>
</feature>
<evidence type="ECO:0000256" key="3">
    <source>
        <dbReference type="PROSITE-ProRule" id="PRU00023"/>
    </source>
</evidence>
<dbReference type="Gene3D" id="1.25.40.20">
    <property type="entry name" value="Ankyrin repeat-containing domain"/>
    <property type="match status" value="1"/>
</dbReference>